<dbReference type="SUPFAM" id="SSF55781">
    <property type="entry name" value="GAF domain-like"/>
    <property type="match status" value="1"/>
</dbReference>
<dbReference type="PANTHER" id="PTHR43102">
    <property type="entry name" value="SLR1143 PROTEIN"/>
    <property type="match status" value="1"/>
</dbReference>
<evidence type="ECO:0000256" key="2">
    <source>
        <dbReference type="ARBA" id="ARBA00012438"/>
    </source>
</evidence>
<dbReference type="SMART" id="SM00388">
    <property type="entry name" value="HisKA"/>
    <property type="match status" value="1"/>
</dbReference>
<dbReference type="Pfam" id="PF00512">
    <property type="entry name" value="HisKA"/>
    <property type="match status" value="1"/>
</dbReference>
<dbReference type="CDD" id="cd00130">
    <property type="entry name" value="PAS"/>
    <property type="match status" value="1"/>
</dbReference>
<proteinExistence type="predicted"/>
<reference evidence="5" key="1">
    <citation type="journal article" date="2019" name="Int. J. Syst. Evol. Microbiol.">
        <title>The Global Catalogue of Microorganisms (GCM) 10K type strain sequencing project: providing services to taxonomists for standard genome sequencing and annotation.</title>
        <authorList>
            <consortium name="The Broad Institute Genomics Platform"/>
            <consortium name="The Broad Institute Genome Sequencing Center for Infectious Disease"/>
            <person name="Wu L."/>
            <person name="Ma J."/>
        </authorList>
    </citation>
    <scope>NUCLEOTIDE SEQUENCE [LARGE SCALE GENOMIC DNA]</scope>
    <source>
        <strain evidence="5">JCM 31319</strain>
    </source>
</reference>
<dbReference type="SUPFAM" id="SSF55785">
    <property type="entry name" value="PYP-like sensor domain (PAS domain)"/>
    <property type="match status" value="1"/>
</dbReference>
<dbReference type="InterPro" id="IPR029016">
    <property type="entry name" value="GAF-like_dom_sf"/>
</dbReference>
<comment type="caution">
    <text evidence="4">The sequence shown here is derived from an EMBL/GenBank/DDBJ whole genome shotgun (WGS) entry which is preliminary data.</text>
</comment>
<dbReference type="Gene3D" id="1.10.287.130">
    <property type="match status" value="1"/>
</dbReference>
<evidence type="ECO:0000256" key="1">
    <source>
        <dbReference type="ARBA" id="ARBA00000085"/>
    </source>
</evidence>
<dbReference type="PANTHER" id="PTHR43102:SF2">
    <property type="entry name" value="GAF DOMAIN-CONTAINING PROTEIN"/>
    <property type="match status" value="1"/>
</dbReference>
<dbReference type="NCBIfam" id="TIGR00229">
    <property type="entry name" value="sensory_box"/>
    <property type="match status" value="1"/>
</dbReference>
<evidence type="ECO:0000259" key="3">
    <source>
        <dbReference type="PROSITE" id="PS50113"/>
    </source>
</evidence>
<comment type="catalytic activity">
    <reaction evidence="1">
        <text>ATP + protein L-histidine = ADP + protein N-phospho-L-histidine.</text>
        <dbReference type="EC" id="2.7.13.3"/>
    </reaction>
</comment>
<dbReference type="InterPro" id="IPR000700">
    <property type="entry name" value="PAS-assoc_C"/>
</dbReference>
<evidence type="ECO:0000313" key="4">
    <source>
        <dbReference type="EMBL" id="MFD1188091.1"/>
    </source>
</evidence>
<dbReference type="Pfam" id="PF08448">
    <property type="entry name" value="PAS_4"/>
    <property type="match status" value="1"/>
</dbReference>
<dbReference type="RefSeq" id="WP_377531037.1">
    <property type="nucleotide sequence ID" value="NZ_JBHTLD010000213.1"/>
</dbReference>
<feature type="domain" description="PAC" evidence="3">
    <location>
        <begin position="239"/>
        <end position="289"/>
    </location>
</feature>
<keyword evidence="5" id="KW-1185">Reference proteome</keyword>
<dbReference type="InterPro" id="IPR000014">
    <property type="entry name" value="PAS"/>
</dbReference>
<dbReference type="EMBL" id="JBHTLD010000213">
    <property type="protein sequence ID" value="MFD1188091.1"/>
    <property type="molecule type" value="Genomic_DNA"/>
</dbReference>
<dbReference type="Pfam" id="PF01590">
    <property type="entry name" value="GAF"/>
    <property type="match status" value="1"/>
</dbReference>
<feature type="non-terminal residue" evidence="4">
    <location>
        <position position="1"/>
    </location>
</feature>
<dbReference type="PROSITE" id="PS50113">
    <property type="entry name" value="PAC"/>
    <property type="match status" value="1"/>
</dbReference>
<sequence length="381" mass="43243">NKFILMDELARLHALGSYQIIDTLQQKEYDEITELASIICGTPISLISLLDAKRAWFKSKVGITDPESPREHAFCHHTIQTPHMVTVIEDASKDDRFKEKSFVTGEQGLRFYAGSPLVTSDGLALGSLCVIDHEPRTLTKEQALSLLSKKVVELFELRKSSMESVRLFRSSNQRLFTLSEQSPDFITTLDTDLQITYANKDYNTSSRNELIGKQVWECVEQSFVDEFKAEAIKMLLTREQADMELKLTDGKWVMCRLVPLKNETGSIYNILMICTDITSNKKAEENRLKHIKSLEEMIFMVSHEVRKPVSNIMGLADLLTQNEVSDEDKAKCVSYMYEAAQELDSFTQKLTLYIEESRINTSADAVSFIKPALSALQLDTP</sequence>
<dbReference type="SUPFAM" id="SSF47384">
    <property type="entry name" value="Homodimeric domain of signal transducing histidine kinase"/>
    <property type="match status" value="1"/>
</dbReference>
<dbReference type="CDD" id="cd00082">
    <property type="entry name" value="HisKA"/>
    <property type="match status" value="1"/>
</dbReference>
<accession>A0ABW3SUA7</accession>
<dbReference type="InterPro" id="IPR036097">
    <property type="entry name" value="HisK_dim/P_sf"/>
</dbReference>
<dbReference type="InterPro" id="IPR035965">
    <property type="entry name" value="PAS-like_dom_sf"/>
</dbReference>
<protein>
    <recommendedName>
        <fullName evidence="2">histidine kinase</fullName>
        <ecNumber evidence="2">2.7.13.3</ecNumber>
    </recommendedName>
</protein>
<name>A0ABW3SUA7_9BACT</name>
<dbReference type="InterPro" id="IPR003661">
    <property type="entry name" value="HisK_dim/P_dom"/>
</dbReference>
<evidence type="ECO:0000313" key="5">
    <source>
        <dbReference type="Proteomes" id="UP001597094"/>
    </source>
</evidence>
<gene>
    <name evidence="4" type="ORF">ACFQ2O_17905</name>
</gene>
<dbReference type="Gene3D" id="3.30.450.40">
    <property type="match status" value="1"/>
</dbReference>
<dbReference type="InterPro" id="IPR003018">
    <property type="entry name" value="GAF"/>
</dbReference>
<dbReference type="InterPro" id="IPR013656">
    <property type="entry name" value="PAS_4"/>
</dbReference>
<dbReference type="EC" id="2.7.13.3" evidence="2"/>
<dbReference type="Gene3D" id="3.30.450.20">
    <property type="entry name" value="PAS domain"/>
    <property type="match status" value="1"/>
</dbReference>
<organism evidence="4 5">
    <name type="scientific">Pontibacter rugosus</name>
    <dbReference type="NCBI Taxonomy" id="1745966"/>
    <lineage>
        <taxon>Bacteria</taxon>
        <taxon>Pseudomonadati</taxon>
        <taxon>Bacteroidota</taxon>
        <taxon>Cytophagia</taxon>
        <taxon>Cytophagales</taxon>
        <taxon>Hymenobacteraceae</taxon>
        <taxon>Pontibacter</taxon>
    </lineage>
</organism>
<dbReference type="Proteomes" id="UP001597094">
    <property type="component" value="Unassembled WGS sequence"/>
</dbReference>